<keyword evidence="4" id="KW-1185">Reference proteome</keyword>
<protein>
    <submittedName>
        <fullName evidence="3">Uncharacterized protein</fullName>
    </submittedName>
</protein>
<evidence type="ECO:0000256" key="2">
    <source>
        <dbReference type="SAM" id="MobiDB-lite"/>
    </source>
</evidence>
<feature type="region of interest" description="Disordered" evidence="2">
    <location>
        <begin position="77"/>
        <end position="106"/>
    </location>
</feature>
<dbReference type="OrthoDB" id="10252347at2759"/>
<dbReference type="GO" id="GO:0001764">
    <property type="term" value="P:neuron migration"/>
    <property type="evidence" value="ECO:0007669"/>
    <property type="project" value="TreeGrafter"/>
</dbReference>
<dbReference type="PANTHER" id="PTHR34343">
    <property type="entry name" value="SEROLOGICALLY DEFINED COLON CANCER ANTIGEN 8"/>
    <property type="match status" value="1"/>
</dbReference>
<feature type="compositionally biased region" description="Polar residues" evidence="2">
    <location>
        <begin position="87"/>
        <end position="96"/>
    </location>
</feature>
<dbReference type="GO" id="GO:0005814">
    <property type="term" value="C:centriole"/>
    <property type="evidence" value="ECO:0007669"/>
    <property type="project" value="TreeGrafter"/>
</dbReference>
<proteinExistence type="predicted"/>
<dbReference type="PANTHER" id="PTHR34343:SF1">
    <property type="entry name" value="SEROLOGICALLY DEFINED COLON CANCER ANTIGEN 8"/>
    <property type="match status" value="1"/>
</dbReference>
<dbReference type="Pfam" id="PF15964">
    <property type="entry name" value="CCCAP"/>
    <property type="match status" value="1"/>
</dbReference>
<sequence length="694" mass="81083">MYYFRDHDVDVQHIGYEGSIRERANESLEELKSSLHATPHLHGFLSAHDSKDNLAQSVHPRILTWEDGMLSSSRQSGAAAQLRSMLSERSQITSPPLRSPHVGPLPSPEEAAAMLKNQAVYTSHLESESRYIKEEMAVLRMKLAEVLEENRMLHSELKSAVVHEIIKEGGDAVNVLGAFDQNFSEVVVSTMGRHDFKRWQVELERLSKLHAAKTDRLETQLNQFRMDNEKLEQTVEDLKSQLRIQESVPTHENGHIGFLSETERNTTLRIVDKLTRERDDLVDHVTSLQAQLQRTRHSEEEAYQQMKKGIELVEQAQLEQTEALVQKEQVTDELGRVRQRFENHVKESQLLIRAERDSARKENQALVDDLNEKIKELGEHYTLVQSKYEKEVREKAALTAEIAELKAQLRTCDKEVTVTAESYRTETTNASLQRNSALYESNRLRSELEKVKHERDQEMSRTKIELDDFRQRLNKAERELINAKEECIHMTANVQALERELHLAKMARDSIERTRSEDLKIIRKKAQDREEEMRMKMEEADDRNIQSVHEMDTMLLKQNKLIMKLREECKKQALNLEKTLKKYRVDNTKLSNSNQELQTRMERMLSRSTELEQQAEHHAEVHQKMRDRLRELDQKGQQQSVQLVEALTKYSQLSRDRQLLAREVEFCELKCFEPTRSLMILSPCVSIHRHQRLW</sequence>
<dbReference type="InterPro" id="IPR031887">
    <property type="entry name" value="SDCCAG8"/>
</dbReference>
<evidence type="ECO:0000313" key="4">
    <source>
        <dbReference type="Proteomes" id="UP000271974"/>
    </source>
</evidence>
<accession>A0A3S0Z4H5</accession>
<dbReference type="EMBL" id="RQTK01001393">
    <property type="protein sequence ID" value="RUS70508.1"/>
    <property type="molecule type" value="Genomic_DNA"/>
</dbReference>
<dbReference type="GO" id="GO:0005813">
    <property type="term" value="C:centrosome"/>
    <property type="evidence" value="ECO:0007669"/>
    <property type="project" value="InterPro"/>
</dbReference>
<dbReference type="GO" id="GO:0030010">
    <property type="term" value="P:establishment of cell polarity"/>
    <property type="evidence" value="ECO:0007669"/>
    <property type="project" value="TreeGrafter"/>
</dbReference>
<gene>
    <name evidence="3" type="ORF">EGW08_021733</name>
</gene>
<evidence type="ECO:0000313" key="3">
    <source>
        <dbReference type="EMBL" id="RUS70508.1"/>
    </source>
</evidence>
<feature type="coiled-coil region" evidence="1">
    <location>
        <begin position="441"/>
        <end position="614"/>
    </location>
</feature>
<name>A0A3S0Z4H5_ELYCH</name>
<organism evidence="3 4">
    <name type="scientific">Elysia chlorotica</name>
    <name type="common">Eastern emerald elysia</name>
    <name type="synonym">Sea slug</name>
    <dbReference type="NCBI Taxonomy" id="188477"/>
    <lineage>
        <taxon>Eukaryota</taxon>
        <taxon>Metazoa</taxon>
        <taxon>Spiralia</taxon>
        <taxon>Lophotrochozoa</taxon>
        <taxon>Mollusca</taxon>
        <taxon>Gastropoda</taxon>
        <taxon>Heterobranchia</taxon>
        <taxon>Euthyneura</taxon>
        <taxon>Panpulmonata</taxon>
        <taxon>Sacoglossa</taxon>
        <taxon>Placobranchoidea</taxon>
        <taxon>Plakobranchidae</taxon>
        <taxon>Elysia</taxon>
    </lineage>
</organism>
<comment type="caution">
    <text evidence="3">The sequence shown here is derived from an EMBL/GenBank/DDBJ whole genome shotgun (WGS) entry which is preliminary data.</text>
</comment>
<evidence type="ECO:0000256" key="1">
    <source>
        <dbReference type="SAM" id="Coils"/>
    </source>
</evidence>
<dbReference type="GO" id="GO:0007098">
    <property type="term" value="P:centrosome cycle"/>
    <property type="evidence" value="ECO:0007669"/>
    <property type="project" value="InterPro"/>
</dbReference>
<reference evidence="3 4" key="1">
    <citation type="submission" date="2019-01" db="EMBL/GenBank/DDBJ databases">
        <title>A draft genome assembly of the solar-powered sea slug Elysia chlorotica.</title>
        <authorList>
            <person name="Cai H."/>
            <person name="Li Q."/>
            <person name="Fang X."/>
            <person name="Li J."/>
            <person name="Curtis N.E."/>
            <person name="Altenburger A."/>
            <person name="Shibata T."/>
            <person name="Feng M."/>
            <person name="Maeda T."/>
            <person name="Schwartz J.A."/>
            <person name="Shigenobu S."/>
            <person name="Lundholm N."/>
            <person name="Nishiyama T."/>
            <person name="Yang H."/>
            <person name="Hasebe M."/>
            <person name="Li S."/>
            <person name="Pierce S.K."/>
            <person name="Wang J."/>
        </authorList>
    </citation>
    <scope>NUCLEOTIDE SEQUENCE [LARGE SCALE GENOMIC DNA]</scope>
    <source>
        <strain evidence="3">EC2010</strain>
        <tissue evidence="3">Whole organism of an adult</tissue>
    </source>
</reference>
<dbReference type="STRING" id="188477.A0A3S0Z4H5"/>
<dbReference type="GO" id="GO:0035148">
    <property type="term" value="P:tube formation"/>
    <property type="evidence" value="ECO:0007669"/>
    <property type="project" value="TreeGrafter"/>
</dbReference>
<keyword evidence="1" id="KW-0175">Coiled coil</keyword>
<dbReference type="AlphaFoldDB" id="A0A3S0Z4H5"/>
<dbReference type="Proteomes" id="UP000271974">
    <property type="component" value="Unassembled WGS sequence"/>
</dbReference>
<feature type="coiled-coil region" evidence="1">
    <location>
        <begin position="214"/>
        <end position="415"/>
    </location>
</feature>